<reference evidence="1" key="1">
    <citation type="submission" date="2018-04" db="EMBL/GenBank/DDBJ databases">
        <title>WGS assembly of Panicum hallii.</title>
        <authorList>
            <person name="Lovell J."/>
            <person name="Jenkins J."/>
            <person name="Lowry D."/>
            <person name="Mamidi S."/>
            <person name="Sreedasyam A."/>
            <person name="Weng X."/>
            <person name="Barry K."/>
            <person name="Bonette J."/>
            <person name="Campitelli B."/>
            <person name="Daum C."/>
            <person name="Gordon S."/>
            <person name="Gould B."/>
            <person name="Lipzen A."/>
            <person name="Macqueen A."/>
            <person name="Palacio-Mejia J."/>
            <person name="Plott C."/>
            <person name="Shakirov E."/>
            <person name="Shu S."/>
            <person name="Yoshinaga Y."/>
            <person name="Zane M."/>
            <person name="Rokhsar D."/>
            <person name="Grimwood J."/>
            <person name="Schmutz J."/>
            <person name="Juenger T."/>
        </authorList>
    </citation>
    <scope>NUCLEOTIDE SEQUENCE [LARGE SCALE GENOMIC DNA]</scope>
    <source>
        <strain evidence="1">FIL2</strain>
    </source>
</reference>
<name>A0A2T8KNE5_9POAL</name>
<protein>
    <submittedName>
        <fullName evidence="1">Uncharacterized protein</fullName>
    </submittedName>
</protein>
<dbReference type="Proteomes" id="UP000243499">
    <property type="component" value="Chromosome 2"/>
</dbReference>
<organism evidence="1">
    <name type="scientific">Panicum hallii</name>
    <dbReference type="NCBI Taxonomy" id="206008"/>
    <lineage>
        <taxon>Eukaryota</taxon>
        <taxon>Viridiplantae</taxon>
        <taxon>Streptophyta</taxon>
        <taxon>Embryophyta</taxon>
        <taxon>Tracheophyta</taxon>
        <taxon>Spermatophyta</taxon>
        <taxon>Magnoliopsida</taxon>
        <taxon>Liliopsida</taxon>
        <taxon>Poales</taxon>
        <taxon>Poaceae</taxon>
        <taxon>PACMAD clade</taxon>
        <taxon>Panicoideae</taxon>
        <taxon>Panicodae</taxon>
        <taxon>Paniceae</taxon>
        <taxon>Panicinae</taxon>
        <taxon>Panicum</taxon>
        <taxon>Panicum sect. Panicum</taxon>
    </lineage>
</organism>
<accession>A0A2T8KNE5</accession>
<dbReference type="AlphaFoldDB" id="A0A2T8KNE5"/>
<dbReference type="Gramene" id="PVH63708">
    <property type="protein sequence ID" value="PVH63708"/>
    <property type="gene ID" value="PAHAL_2G089700"/>
</dbReference>
<dbReference type="EMBL" id="CM008047">
    <property type="protein sequence ID" value="PVH63708.1"/>
    <property type="molecule type" value="Genomic_DNA"/>
</dbReference>
<gene>
    <name evidence="1" type="ORF">PAHAL_2G089700</name>
</gene>
<evidence type="ECO:0000313" key="1">
    <source>
        <dbReference type="EMBL" id="PVH63708.1"/>
    </source>
</evidence>
<sequence>MCVRNSPPRAPWRCPMARPRACGHQLPAQGAFSYGLELRTKLEPPDEDGAIIISGAGEGFPQPISSSQLGSQSFSDFFATDLFFEDELCAYWMDSREAAPVPGTSISCRQTTFLCDDASPLRRGLPSPLDFSKATI</sequence>
<proteinExistence type="predicted"/>